<feature type="compositionally biased region" description="Low complexity" evidence="1">
    <location>
        <begin position="64"/>
        <end position="82"/>
    </location>
</feature>
<keyword evidence="3" id="KW-1185">Reference proteome</keyword>
<name>A0A8J5JL90_HOMAM</name>
<dbReference type="EMBL" id="JAHLQT010036809">
    <property type="protein sequence ID" value="KAG7157799.1"/>
    <property type="molecule type" value="Genomic_DNA"/>
</dbReference>
<feature type="region of interest" description="Disordered" evidence="1">
    <location>
        <begin position="60"/>
        <end position="92"/>
    </location>
</feature>
<evidence type="ECO:0000256" key="1">
    <source>
        <dbReference type="SAM" id="MobiDB-lite"/>
    </source>
</evidence>
<accession>A0A8J5JL90</accession>
<proteinExistence type="predicted"/>
<sequence length="229" mass="24435">MRDRTGLLDDGIFGGAFKEGGGRLGTLVEAVKEVLRGEEEEEERDENLTVQVVSVYGHHPHALTDSSTSSSNTFSSSTPSSTREGGQLKDVPLPRPSTCVWLSVKEATGRFVDPVKLQGLLNLHTRQDMATIEAEGGVVGGGGAQDTLLQTRPLHPHQRPSLPASLDLGGGVSDPSSAATQASTALPLQVVDTNVTSLSPTPDPRHRLPARPRDLHAHLLPERWPLSQV</sequence>
<comment type="caution">
    <text evidence="2">The sequence shown here is derived from an EMBL/GenBank/DDBJ whole genome shotgun (WGS) entry which is preliminary data.</text>
</comment>
<dbReference type="AlphaFoldDB" id="A0A8J5JL90"/>
<evidence type="ECO:0000313" key="3">
    <source>
        <dbReference type="Proteomes" id="UP000747542"/>
    </source>
</evidence>
<feature type="compositionally biased region" description="Polar residues" evidence="1">
    <location>
        <begin position="174"/>
        <end position="185"/>
    </location>
</feature>
<gene>
    <name evidence="2" type="ORF">Hamer_G025184</name>
</gene>
<protein>
    <submittedName>
        <fullName evidence="2">Putative Neural cadherin-like 1</fullName>
    </submittedName>
</protein>
<reference evidence="2" key="1">
    <citation type="journal article" date="2021" name="Sci. Adv.">
        <title>The American lobster genome reveals insights on longevity, neural, and immune adaptations.</title>
        <authorList>
            <person name="Polinski J.M."/>
            <person name="Zimin A.V."/>
            <person name="Clark K.F."/>
            <person name="Kohn A.B."/>
            <person name="Sadowski N."/>
            <person name="Timp W."/>
            <person name="Ptitsyn A."/>
            <person name="Khanna P."/>
            <person name="Romanova D.Y."/>
            <person name="Williams P."/>
            <person name="Greenwood S.J."/>
            <person name="Moroz L.L."/>
            <person name="Walt D.R."/>
            <person name="Bodnar A.G."/>
        </authorList>
    </citation>
    <scope>NUCLEOTIDE SEQUENCE</scope>
    <source>
        <strain evidence="2">GMGI-L3</strain>
    </source>
</reference>
<organism evidence="2 3">
    <name type="scientific">Homarus americanus</name>
    <name type="common">American lobster</name>
    <dbReference type="NCBI Taxonomy" id="6706"/>
    <lineage>
        <taxon>Eukaryota</taxon>
        <taxon>Metazoa</taxon>
        <taxon>Ecdysozoa</taxon>
        <taxon>Arthropoda</taxon>
        <taxon>Crustacea</taxon>
        <taxon>Multicrustacea</taxon>
        <taxon>Malacostraca</taxon>
        <taxon>Eumalacostraca</taxon>
        <taxon>Eucarida</taxon>
        <taxon>Decapoda</taxon>
        <taxon>Pleocyemata</taxon>
        <taxon>Astacidea</taxon>
        <taxon>Nephropoidea</taxon>
        <taxon>Nephropidae</taxon>
        <taxon>Homarus</taxon>
    </lineage>
</organism>
<feature type="region of interest" description="Disordered" evidence="1">
    <location>
        <begin position="154"/>
        <end position="185"/>
    </location>
</feature>
<evidence type="ECO:0000313" key="2">
    <source>
        <dbReference type="EMBL" id="KAG7157799.1"/>
    </source>
</evidence>
<dbReference type="Proteomes" id="UP000747542">
    <property type="component" value="Unassembled WGS sequence"/>
</dbReference>
<feature type="non-terminal residue" evidence="2">
    <location>
        <position position="1"/>
    </location>
</feature>